<name>A0ABX0QNZ9_9BACT</name>
<accession>A0ABX0QNZ9</accession>
<organism evidence="1 2">
    <name type="scientific">Fibrivirga algicola</name>
    <dbReference type="NCBI Taxonomy" id="2950420"/>
    <lineage>
        <taxon>Bacteria</taxon>
        <taxon>Pseudomonadati</taxon>
        <taxon>Bacteroidota</taxon>
        <taxon>Cytophagia</taxon>
        <taxon>Cytophagales</taxon>
        <taxon>Spirosomataceae</taxon>
        <taxon>Fibrivirga</taxon>
    </lineage>
</organism>
<evidence type="ECO:0000313" key="2">
    <source>
        <dbReference type="Proteomes" id="UP000606008"/>
    </source>
</evidence>
<dbReference type="EMBL" id="WAEL01000010">
    <property type="protein sequence ID" value="NID12996.1"/>
    <property type="molecule type" value="Genomic_DNA"/>
</dbReference>
<evidence type="ECO:0000313" key="1">
    <source>
        <dbReference type="EMBL" id="NID12996.1"/>
    </source>
</evidence>
<proteinExistence type="predicted"/>
<dbReference type="RefSeq" id="WP_166693667.1">
    <property type="nucleotide sequence ID" value="NZ_WAEL01000010.1"/>
</dbReference>
<comment type="caution">
    <text evidence="1">The sequence shown here is derived from an EMBL/GenBank/DDBJ whole genome shotgun (WGS) entry which is preliminary data.</text>
</comment>
<sequence length="274" mass="29937">MITRHTLLVGLSCLLGTASWGQTVPQIALRLSFNTEANRYEVIAKPTFSARNFTWGPSQVSVVLPAEVVDQTLSIRSLAAGSWSDNSVIYGSVAAPNADFHGLTTQGEKMDLVAGQEYVLFDFGLKGGYVANVRLYDPAKDPNSSKAGMKGGDFRSYMADDHGTDYLKVDSQVAPLQVQAQEAGEVQETSARIVAYPNPSVGGKFRLYMKGFDPKETVTVRLLDNRGVVLRSFAERVETLAGREIDAGQAAGYTVISLERPEKPERLSQKIWIR</sequence>
<dbReference type="Proteomes" id="UP000606008">
    <property type="component" value="Unassembled WGS sequence"/>
</dbReference>
<evidence type="ECO:0008006" key="3">
    <source>
        <dbReference type="Google" id="ProtNLM"/>
    </source>
</evidence>
<keyword evidence="2" id="KW-1185">Reference proteome</keyword>
<gene>
    <name evidence="1" type="ORF">F7231_22685</name>
</gene>
<protein>
    <recommendedName>
        <fullName evidence="3">T9SS type A sorting domain-containing protein</fullName>
    </recommendedName>
</protein>
<reference evidence="1" key="1">
    <citation type="submission" date="2024-05" db="EMBL/GenBank/DDBJ databases">
        <authorList>
            <person name="Jung D.-H."/>
        </authorList>
    </citation>
    <scope>NUCLEOTIDE SEQUENCE</scope>
    <source>
        <strain evidence="1">JA-25</strain>
    </source>
</reference>